<feature type="transmembrane region" description="Helical" evidence="8">
    <location>
        <begin position="423"/>
        <end position="443"/>
    </location>
</feature>
<keyword evidence="4 10" id="KW-0808">Transferase</keyword>
<accession>A0A239PJE5</accession>
<feature type="domain" description="Glycosyltransferase RgtA/B/C/D-like" evidence="9">
    <location>
        <begin position="69"/>
        <end position="241"/>
    </location>
</feature>
<dbReference type="PANTHER" id="PTHR33908:SF3">
    <property type="entry name" value="UNDECAPRENYL PHOSPHATE-ALPHA-4-AMINO-4-DEOXY-L-ARABINOSE ARABINOSYL TRANSFERASE"/>
    <property type="match status" value="1"/>
</dbReference>
<keyword evidence="3" id="KW-0328">Glycosyltransferase</keyword>
<evidence type="ECO:0000256" key="6">
    <source>
        <dbReference type="ARBA" id="ARBA00022989"/>
    </source>
</evidence>
<keyword evidence="5 8" id="KW-0812">Transmembrane</keyword>
<dbReference type="OrthoDB" id="9810951at2"/>
<dbReference type="InterPro" id="IPR038731">
    <property type="entry name" value="RgtA/B/C-like"/>
</dbReference>
<feature type="transmembrane region" description="Helical" evidence="8">
    <location>
        <begin position="186"/>
        <end position="216"/>
    </location>
</feature>
<evidence type="ECO:0000256" key="8">
    <source>
        <dbReference type="SAM" id="Phobius"/>
    </source>
</evidence>
<evidence type="ECO:0000256" key="4">
    <source>
        <dbReference type="ARBA" id="ARBA00022679"/>
    </source>
</evidence>
<dbReference type="GO" id="GO:0016763">
    <property type="term" value="F:pentosyltransferase activity"/>
    <property type="evidence" value="ECO:0007669"/>
    <property type="project" value="TreeGrafter"/>
</dbReference>
<sequence>MPTRTAQTLTGDAFRLCVVAFFAAVVAFAGLRTLPPLDRDEARFAQATAQMLETGDFVTIRFQDDERNKKPAGIHWLQAASVSVFSTPEAREIWAYRLPSMLGAVLAAVFTYLAGARLYGPATGFLGALLLAAAPLSAGEATIAKTDAALLAAIVAAQCALVHVFGAWKDRQLADGAARRVWPLVFWIALGASALLKGPIGPMIVGFTGAALFARWPRLEWIRALRPGVGLAILALMIGPWAVAIGHATEGRFYAEAMGGDMLGKVGTAQESHGGPPGYHLALVWLLFWPGAALLIPATLLAVATRRAWPAWLLIGWIAPAWLVFELAATKLPHYALPLYPALAILAARAASLGAGRRRPIARRAGAIVYGAVGLAFAACVAVLPFLFGATGPNPFVLFSAAAIALASLYAASLFWRGRCLAGAYAACLLGVFLAWTVLDGALPQLDRLKVSPNISAALDEADRHPLRDGAPPVALAGYYEPSAVFLLGTRTRLTDGAGAAGHLFETPGAAAVVEDAQADEFHETVKKAGVNARALAVVEGLNYSNGRTVRLTIYVIES</sequence>
<dbReference type="GO" id="GO:0005886">
    <property type="term" value="C:plasma membrane"/>
    <property type="evidence" value="ECO:0007669"/>
    <property type="project" value="UniProtKB-SubCell"/>
</dbReference>
<dbReference type="AlphaFoldDB" id="A0A239PJE5"/>
<dbReference type="Proteomes" id="UP000198346">
    <property type="component" value="Unassembled WGS sequence"/>
</dbReference>
<evidence type="ECO:0000313" key="10">
    <source>
        <dbReference type="EMBL" id="SNT67745.1"/>
    </source>
</evidence>
<feature type="transmembrane region" description="Helical" evidence="8">
    <location>
        <begin position="311"/>
        <end position="329"/>
    </location>
</feature>
<evidence type="ECO:0000259" key="9">
    <source>
        <dbReference type="Pfam" id="PF13231"/>
    </source>
</evidence>
<dbReference type="Pfam" id="PF13231">
    <property type="entry name" value="PMT_2"/>
    <property type="match status" value="1"/>
</dbReference>
<gene>
    <name evidence="10" type="ORF">SAMN06297382_0238</name>
</gene>
<organism evidence="10 11">
    <name type="scientific">Amphiplicatus metriothermophilus</name>
    <dbReference type="NCBI Taxonomy" id="1519374"/>
    <lineage>
        <taxon>Bacteria</taxon>
        <taxon>Pseudomonadati</taxon>
        <taxon>Pseudomonadota</taxon>
        <taxon>Alphaproteobacteria</taxon>
        <taxon>Parvularculales</taxon>
        <taxon>Parvularculaceae</taxon>
        <taxon>Amphiplicatus</taxon>
    </lineage>
</organism>
<dbReference type="PANTHER" id="PTHR33908">
    <property type="entry name" value="MANNOSYLTRANSFERASE YKCB-RELATED"/>
    <property type="match status" value="1"/>
</dbReference>
<evidence type="ECO:0000256" key="1">
    <source>
        <dbReference type="ARBA" id="ARBA00004651"/>
    </source>
</evidence>
<feature type="transmembrane region" description="Helical" evidence="8">
    <location>
        <begin position="118"/>
        <end position="136"/>
    </location>
</feature>
<dbReference type="GO" id="GO:0010041">
    <property type="term" value="P:response to iron(III) ion"/>
    <property type="evidence" value="ECO:0007669"/>
    <property type="project" value="TreeGrafter"/>
</dbReference>
<feature type="transmembrane region" description="Helical" evidence="8">
    <location>
        <begin position="13"/>
        <end position="34"/>
    </location>
</feature>
<name>A0A239PJE5_9PROT</name>
<keyword evidence="11" id="KW-1185">Reference proteome</keyword>
<proteinExistence type="predicted"/>
<dbReference type="InterPro" id="IPR050297">
    <property type="entry name" value="LipidA_mod_glycosyltrf_83"/>
</dbReference>
<keyword evidence="2" id="KW-1003">Cell membrane</keyword>
<evidence type="ECO:0000256" key="2">
    <source>
        <dbReference type="ARBA" id="ARBA00022475"/>
    </source>
</evidence>
<feature type="transmembrane region" description="Helical" evidence="8">
    <location>
        <begin position="367"/>
        <end position="390"/>
    </location>
</feature>
<feature type="transmembrane region" description="Helical" evidence="8">
    <location>
        <begin position="335"/>
        <end position="355"/>
    </location>
</feature>
<dbReference type="GO" id="GO:0009103">
    <property type="term" value="P:lipopolysaccharide biosynthetic process"/>
    <property type="evidence" value="ECO:0007669"/>
    <property type="project" value="TreeGrafter"/>
</dbReference>
<dbReference type="EMBL" id="FZQA01000001">
    <property type="protein sequence ID" value="SNT67745.1"/>
    <property type="molecule type" value="Genomic_DNA"/>
</dbReference>
<feature type="transmembrane region" description="Helical" evidence="8">
    <location>
        <begin position="396"/>
        <end position="416"/>
    </location>
</feature>
<dbReference type="RefSeq" id="WP_089410762.1">
    <property type="nucleotide sequence ID" value="NZ_FZQA01000001.1"/>
</dbReference>
<evidence type="ECO:0000256" key="3">
    <source>
        <dbReference type="ARBA" id="ARBA00022676"/>
    </source>
</evidence>
<evidence type="ECO:0000256" key="5">
    <source>
        <dbReference type="ARBA" id="ARBA00022692"/>
    </source>
</evidence>
<feature type="transmembrane region" description="Helical" evidence="8">
    <location>
        <begin position="228"/>
        <end position="248"/>
    </location>
</feature>
<protein>
    <submittedName>
        <fullName evidence="10">4-amino-4-deoxy-L-arabinose transferase</fullName>
    </submittedName>
</protein>
<comment type="subcellular location">
    <subcellularLocation>
        <location evidence="1">Cell membrane</location>
        <topology evidence="1">Multi-pass membrane protein</topology>
    </subcellularLocation>
</comment>
<keyword evidence="7 8" id="KW-0472">Membrane</keyword>
<evidence type="ECO:0000256" key="7">
    <source>
        <dbReference type="ARBA" id="ARBA00023136"/>
    </source>
</evidence>
<feature type="transmembrane region" description="Helical" evidence="8">
    <location>
        <begin position="148"/>
        <end position="166"/>
    </location>
</feature>
<keyword evidence="6 8" id="KW-1133">Transmembrane helix</keyword>
<evidence type="ECO:0000313" key="11">
    <source>
        <dbReference type="Proteomes" id="UP000198346"/>
    </source>
</evidence>
<reference evidence="10 11" key="1">
    <citation type="submission" date="2017-07" db="EMBL/GenBank/DDBJ databases">
        <authorList>
            <person name="Sun Z.S."/>
            <person name="Albrecht U."/>
            <person name="Echele G."/>
            <person name="Lee C.C."/>
        </authorList>
    </citation>
    <scope>NUCLEOTIDE SEQUENCE [LARGE SCALE GENOMIC DNA]</scope>
    <source>
        <strain evidence="10 11">CGMCC 1.12710</strain>
    </source>
</reference>
<feature type="transmembrane region" description="Helical" evidence="8">
    <location>
        <begin position="282"/>
        <end position="304"/>
    </location>
</feature>
<feature type="transmembrane region" description="Helical" evidence="8">
    <location>
        <begin position="94"/>
        <end position="112"/>
    </location>
</feature>